<evidence type="ECO:0000313" key="17">
    <source>
        <dbReference type="EMBL" id="VYT86677.1"/>
    </source>
</evidence>
<evidence type="ECO:0000259" key="15">
    <source>
        <dbReference type="PROSITE" id="PS51198"/>
    </source>
</evidence>
<dbReference type="CDD" id="cd18807">
    <property type="entry name" value="SF1_C_UvrD"/>
    <property type="match status" value="1"/>
</dbReference>
<dbReference type="CDD" id="cd17932">
    <property type="entry name" value="DEXQc_UvrD"/>
    <property type="match status" value="1"/>
</dbReference>
<feature type="region of interest" description="Disordered" evidence="14">
    <location>
        <begin position="870"/>
        <end position="914"/>
    </location>
</feature>
<dbReference type="GO" id="GO:0033202">
    <property type="term" value="C:DNA helicase complex"/>
    <property type="evidence" value="ECO:0007669"/>
    <property type="project" value="TreeGrafter"/>
</dbReference>
<keyword evidence="5 13" id="KW-0067">ATP-binding</keyword>
<evidence type="ECO:0000256" key="7">
    <source>
        <dbReference type="ARBA" id="ARBA00023235"/>
    </source>
</evidence>
<dbReference type="Gene3D" id="1.10.10.160">
    <property type="match status" value="1"/>
</dbReference>
<organism evidence="17">
    <name type="scientific">Collinsella aerofaciens</name>
    <dbReference type="NCBI Taxonomy" id="74426"/>
    <lineage>
        <taxon>Bacteria</taxon>
        <taxon>Bacillati</taxon>
        <taxon>Actinomycetota</taxon>
        <taxon>Coriobacteriia</taxon>
        <taxon>Coriobacteriales</taxon>
        <taxon>Coriobacteriaceae</taxon>
        <taxon>Collinsella</taxon>
    </lineage>
</organism>
<dbReference type="EMBL" id="CACRTW010000009">
    <property type="protein sequence ID" value="VYT86677.1"/>
    <property type="molecule type" value="Genomic_DNA"/>
</dbReference>
<dbReference type="GO" id="GO:0005524">
    <property type="term" value="F:ATP binding"/>
    <property type="evidence" value="ECO:0007669"/>
    <property type="project" value="UniProtKB-UniRule"/>
</dbReference>
<dbReference type="PANTHER" id="PTHR11070:SF2">
    <property type="entry name" value="ATP-DEPENDENT DNA HELICASE SRS2"/>
    <property type="match status" value="1"/>
</dbReference>
<dbReference type="Pfam" id="PF00580">
    <property type="entry name" value="UvrD-helicase"/>
    <property type="match status" value="1"/>
</dbReference>
<comment type="catalytic activity">
    <reaction evidence="8">
        <text>Couples ATP hydrolysis with the unwinding of duplex DNA by translocating in the 3'-5' direction.</text>
        <dbReference type="EC" id="5.6.2.4"/>
    </reaction>
</comment>
<evidence type="ECO:0000256" key="11">
    <source>
        <dbReference type="ARBA" id="ARBA00067565"/>
    </source>
</evidence>
<comment type="catalytic activity">
    <reaction evidence="10">
        <text>ATP + H2O = ADP + phosphate + H(+)</text>
        <dbReference type="Rhea" id="RHEA:13065"/>
        <dbReference type="ChEBI" id="CHEBI:15377"/>
        <dbReference type="ChEBI" id="CHEBI:15378"/>
        <dbReference type="ChEBI" id="CHEBI:30616"/>
        <dbReference type="ChEBI" id="CHEBI:43474"/>
        <dbReference type="ChEBI" id="CHEBI:456216"/>
        <dbReference type="EC" id="5.6.2.4"/>
    </reaction>
</comment>
<evidence type="ECO:0000256" key="4">
    <source>
        <dbReference type="ARBA" id="ARBA00022806"/>
    </source>
</evidence>
<dbReference type="PROSITE" id="PS51198">
    <property type="entry name" value="UVRD_HELICASE_ATP_BIND"/>
    <property type="match status" value="1"/>
</dbReference>
<dbReference type="Gene3D" id="3.40.50.300">
    <property type="entry name" value="P-loop containing nucleotide triphosphate hydrolases"/>
    <property type="match status" value="3"/>
</dbReference>
<evidence type="ECO:0000256" key="6">
    <source>
        <dbReference type="ARBA" id="ARBA00023125"/>
    </source>
</evidence>
<dbReference type="GO" id="GO:0000725">
    <property type="term" value="P:recombinational repair"/>
    <property type="evidence" value="ECO:0007669"/>
    <property type="project" value="TreeGrafter"/>
</dbReference>
<dbReference type="AlphaFoldDB" id="A0A6N3A8L9"/>
<dbReference type="GO" id="GO:0043138">
    <property type="term" value="F:3'-5' DNA helicase activity"/>
    <property type="evidence" value="ECO:0007669"/>
    <property type="project" value="UniProtKB-EC"/>
</dbReference>
<accession>A0A6N3A8L9</accession>
<dbReference type="GO" id="GO:0016787">
    <property type="term" value="F:hydrolase activity"/>
    <property type="evidence" value="ECO:0007669"/>
    <property type="project" value="UniProtKB-UniRule"/>
</dbReference>
<dbReference type="FunFam" id="1.10.10.160:FF:000001">
    <property type="entry name" value="ATP-dependent DNA helicase"/>
    <property type="match status" value="1"/>
</dbReference>
<dbReference type="PROSITE" id="PS51217">
    <property type="entry name" value="UVRD_HELICASE_CTER"/>
    <property type="match status" value="1"/>
</dbReference>
<feature type="domain" description="UvrD-like helicase ATP-binding" evidence="15">
    <location>
        <begin position="60"/>
        <end position="339"/>
    </location>
</feature>
<dbReference type="Gene3D" id="1.10.486.10">
    <property type="entry name" value="PCRA, domain 4"/>
    <property type="match status" value="2"/>
</dbReference>
<keyword evidence="4 13" id="KW-0347">Helicase</keyword>
<feature type="region of interest" description="Disordered" evidence="14">
    <location>
        <begin position="1"/>
        <end position="29"/>
    </location>
</feature>
<evidence type="ECO:0000259" key="16">
    <source>
        <dbReference type="PROSITE" id="PS51217"/>
    </source>
</evidence>
<feature type="domain" description="UvrD-like helicase C-terminal" evidence="16">
    <location>
        <begin position="340"/>
        <end position="722"/>
    </location>
</feature>
<evidence type="ECO:0000256" key="9">
    <source>
        <dbReference type="ARBA" id="ARBA00034808"/>
    </source>
</evidence>
<reference evidence="17" key="1">
    <citation type="submission" date="2019-11" db="EMBL/GenBank/DDBJ databases">
        <authorList>
            <person name="Feng L."/>
        </authorList>
    </citation>
    <scope>NUCLEOTIDE SEQUENCE</scope>
    <source>
        <strain evidence="17">CaerofaciensLFYP39</strain>
    </source>
</reference>
<dbReference type="InterPro" id="IPR013986">
    <property type="entry name" value="DExx_box_DNA_helicase_dom_sf"/>
</dbReference>
<feature type="binding site" evidence="13">
    <location>
        <begin position="81"/>
        <end position="88"/>
    </location>
    <ligand>
        <name>ATP</name>
        <dbReference type="ChEBI" id="CHEBI:30616"/>
    </ligand>
</feature>
<evidence type="ECO:0000256" key="10">
    <source>
        <dbReference type="ARBA" id="ARBA00048988"/>
    </source>
</evidence>
<dbReference type="InterPro" id="IPR014017">
    <property type="entry name" value="DNA_helicase_UvrD-like_C"/>
</dbReference>
<evidence type="ECO:0000256" key="1">
    <source>
        <dbReference type="ARBA" id="ARBA00009922"/>
    </source>
</evidence>
<dbReference type="GO" id="GO:0003677">
    <property type="term" value="F:DNA binding"/>
    <property type="evidence" value="ECO:0007669"/>
    <property type="project" value="UniProtKB-KW"/>
</dbReference>
<dbReference type="InterPro" id="IPR027417">
    <property type="entry name" value="P-loop_NTPase"/>
</dbReference>
<protein>
    <recommendedName>
        <fullName evidence="11">ATP-dependent DNA helicase UvrD1</fullName>
        <ecNumber evidence="9">5.6.2.4</ecNumber>
    </recommendedName>
    <alternativeName>
        <fullName evidence="12">DNA 3'-5' helicase UvrD1</fullName>
    </alternativeName>
</protein>
<keyword evidence="6" id="KW-0238">DNA-binding</keyword>
<evidence type="ECO:0000256" key="12">
    <source>
        <dbReference type="ARBA" id="ARBA00077374"/>
    </source>
</evidence>
<dbReference type="GO" id="GO:0009314">
    <property type="term" value="P:response to radiation"/>
    <property type="evidence" value="ECO:0007669"/>
    <property type="project" value="UniProtKB-ARBA"/>
</dbReference>
<dbReference type="Pfam" id="PF21196">
    <property type="entry name" value="PcrA_UvrD_tudor"/>
    <property type="match status" value="1"/>
</dbReference>
<evidence type="ECO:0000256" key="8">
    <source>
        <dbReference type="ARBA" id="ARBA00034617"/>
    </source>
</evidence>
<evidence type="ECO:0000256" key="5">
    <source>
        <dbReference type="ARBA" id="ARBA00022840"/>
    </source>
</evidence>
<keyword evidence="7" id="KW-0413">Isomerase</keyword>
<sequence>MTQPLPWEKNAAVPVPPAPEPVPLDAYTAPAAPEPELVPLDIYDAPAPALKPAKPFVDIDSLNPAQREAVLTTEGPLLVLAGAGSGKTRVLTFRIAHMLGDLGVKPWQVLAITFTNKAAAEMRERLAALIPSGTRGMWVCTFHAMCVRMLRDDADLLGYTGQFTIYDDDDSKRMVRDIMQALGIEQKQFPINMIRSKISSAKNAMIGPEDMLKSADSPNDKKAAQVYLELERRLRAANAMDFDDLLVRTLELLRTRPEVLDKYQERFRYISVDEYQDTNHVQYEIANLLAAKYQNLMVVGDDDQSIYSWRGADITNILDFEQDFKNCKTVKLEQNYRSTGHILSAANAVVRHNSQRKDKRLFTAEGDGEKIQAFQASDERDEGRWIAGEIEKLHAKGTSYDDIAVFYRTNAQSRILEDMFLRAGVPYKIVGGTRFFDRAEIRDVMAYLKMIVNPADEMSVKRVINTPRRGIGSTSIQKIEQLARDNRCSFFQACEIACAETGMFSAKVRNGLSSFVSLVREGRRMDGELKDVVEMIVDKTGLLQAFRAEGTMESESRAENIQEFLGVAAEFEETHEDIEGTLESLEELRAAGVADVPAGAEPEPIVVSVPAPEPGPSAPASSFEALVGARDAAGSNPLDSLAAPALSPQDALAAAIAGNAYAAPTEMPAGAVHADEIERTYGPLTCKALPALMEWLALRSDLDSLAGETHAITMMTIHSAKGLEFPAVFVAGMEEGIFPHVHDFGGSDDPSKLEEERRLAYVAITRARKRLFLTYAATRRTYGSTSANPRSRFLNEIPFEDIEFSGIGSAGFEGTGWEKRGDRHGTFGSGMGSDMYGGKVFGSHTRSTGGSGSRGGSSFDDFFGGSSYGTERHRGVSPDAGRVASTFGSGAPRANKPSSKVSPTVERKVDRASASQDFTAGDTVSHKTFGTGTVISVAGDMIEVQFEKTGQTKKLMKGFAPIVKLNA</sequence>
<dbReference type="FunFam" id="1.10.486.10:FF:000003">
    <property type="entry name" value="ATP-dependent DNA helicase"/>
    <property type="match status" value="1"/>
</dbReference>
<dbReference type="RefSeq" id="WP_156598139.1">
    <property type="nucleotide sequence ID" value="NZ_CACRTW010000009.1"/>
</dbReference>
<evidence type="ECO:0000256" key="14">
    <source>
        <dbReference type="SAM" id="MobiDB-lite"/>
    </source>
</evidence>
<keyword evidence="3 13" id="KW-0378">Hydrolase</keyword>
<dbReference type="InterPro" id="IPR000212">
    <property type="entry name" value="DNA_helicase_UvrD/REP"/>
</dbReference>
<keyword evidence="2 13" id="KW-0547">Nucleotide-binding</keyword>
<gene>
    <name evidence="17" type="primary">pcrA</name>
    <name evidence="17" type="ORF">CALFYP39_00800</name>
</gene>
<dbReference type="InterPro" id="IPR014016">
    <property type="entry name" value="UvrD-like_ATP-bd"/>
</dbReference>
<dbReference type="GO" id="GO:0005829">
    <property type="term" value="C:cytosol"/>
    <property type="evidence" value="ECO:0007669"/>
    <property type="project" value="TreeGrafter"/>
</dbReference>
<dbReference type="Pfam" id="PF13361">
    <property type="entry name" value="UvrD_C"/>
    <property type="match status" value="2"/>
</dbReference>
<evidence type="ECO:0000256" key="2">
    <source>
        <dbReference type="ARBA" id="ARBA00022741"/>
    </source>
</evidence>
<proteinExistence type="inferred from homology"/>
<dbReference type="PANTHER" id="PTHR11070">
    <property type="entry name" value="UVRD / RECB / PCRA DNA HELICASE FAMILY MEMBER"/>
    <property type="match status" value="1"/>
</dbReference>
<dbReference type="EC" id="5.6.2.4" evidence="9"/>
<evidence type="ECO:0000256" key="3">
    <source>
        <dbReference type="ARBA" id="ARBA00022801"/>
    </source>
</evidence>
<name>A0A6N3A8L9_9ACTN</name>
<comment type="similarity">
    <text evidence="1">Belongs to the helicase family. UvrD subfamily.</text>
</comment>
<evidence type="ECO:0000256" key="13">
    <source>
        <dbReference type="PROSITE-ProRule" id="PRU00560"/>
    </source>
</evidence>
<dbReference type="SUPFAM" id="SSF52540">
    <property type="entry name" value="P-loop containing nucleoside triphosphate hydrolases"/>
    <property type="match status" value="2"/>
</dbReference>